<accession>A0ABU6ZU51</accession>
<evidence type="ECO:0008006" key="3">
    <source>
        <dbReference type="Google" id="ProtNLM"/>
    </source>
</evidence>
<name>A0ABU6ZU51_9FABA</name>
<protein>
    <recommendedName>
        <fullName evidence="3">Histone 3</fullName>
    </recommendedName>
</protein>
<evidence type="ECO:0000313" key="1">
    <source>
        <dbReference type="EMBL" id="MED6225415.1"/>
    </source>
</evidence>
<comment type="caution">
    <text evidence="1">The sequence shown here is derived from an EMBL/GenBank/DDBJ whole genome shotgun (WGS) entry which is preliminary data.</text>
</comment>
<gene>
    <name evidence="1" type="ORF">PIB30_093530</name>
</gene>
<dbReference type="EMBL" id="JASCZI010273862">
    <property type="protein sequence ID" value="MED6225415.1"/>
    <property type="molecule type" value="Genomic_DNA"/>
</dbReference>
<evidence type="ECO:0000313" key="2">
    <source>
        <dbReference type="Proteomes" id="UP001341840"/>
    </source>
</evidence>
<sequence>SHGPPTPTPCIPPPSLRRRTTFKDLRRSVFSSGLYSSRLLPHHRRIAHFILRGSSPPRAHLFPSFSLEVLPKAIVDSSSSPSRARLVFFVEARVSVDVALQG</sequence>
<proteinExistence type="predicted"/>
<reference evidence="1 2" key="1">
    <citation type="journal article" date="2023" name="Plants (Basel)">
        <title>Bridging the Gap: Combining Genomics and Transcriptomics Approaches to Understand Stylosanthes scabra, an Orphan Legume from the Brazilian Caatinga.</title>
        <authorList>
            <person name="Ferreira-Neto J.R.C."/>
            <person name="da Silva M.D."/>
            <person name="Binneck E."/>
            <person name="de Melo N.F."/>
            <person name="da Silva R.H."/>
            <person name="de Melo A.L.T.M."/>
            <person name="Pandolfi V."/>
            <person name="Bustamante F.O."/>
            <person name="Brasileiro-Vidal A.C."/>
            <person name="Benko-Iseppon A.M."/>
        </authorList>
    </citation>
    <scope>NUCLEOTIDE SEQUENCE [LARGE SCALE GENOMIC DNA]</scope>
    <source>
        <tissue evidence="1">Leaves</tissue>
    </source>
</reference>
<organism evidence="1 2">
    <name type="scientific">Stylosanthes scabra</name>
    <dbReference type="NCBI Taxonomy" id="79078"/>
    <lineage>
        <taxon>Eukaryota</taxon>
        <taxon>Viridiplantae</taxon>
        <taxon>Streptophyta</taxon>
        <taxon>Embryophyta</taxon>
        <taxon>Tracheophyta</taxon>
        <taxon>Spermatophyta</taxon>
        <taxon>Magnoliopsida</taxon>
        <taxon>eudicotyledons</taxon>
        <taxon>Gunneridae</taxon>
        <taxon>Pentapetalae</taxon>
        <taxon>rosids</taxon>
        <taxon>fabids</taxon>
        <taxon>Fabales</taxon>
        <taxon>Fabaceae</taxon>
        <taxon>Papilionoideae</taxon>
        <taxon>50 kb inversion clade</taxon>
        <taxon>dalbergioids sensu lato</taxon>
        <taxon>Dalbergieae</taxon>
        <taxon>Pterocarpus clade</taxon>
        <taxon>Stylosanthes</taxon>
    </lineage>
</organism>
<feature type="non-terminal residue" evidence="1">
    <location>
        <position position="1"/>
    </location>
</feature>
<keyword evidence="2" id="KW-1185">Reference proteome</keyword>
<dbReference type="Proteomes" id="UP001341840">
    <property type="component" value="Unassembled WGS sequence"/>
</dbReference>